<proteinExistence type="predicted"/>
<dbReference type="RefSeq" id="WP_148953847.1">
    <property type="nucleotide sequence ID" value="NZ_VTEG01000006.1"/>
</dbReference>
<evidence type="ECO:0000313" key="1">
    <source>
        <dbReference type="EMBL" id="TYR99221.1"/>
    </source>
</evidence>
<dbReference type="AlphaFoldDB" id="A0A5D4MC72"/>
<gene>
    <name evidence="1" type="ORF">FZC84_10685</name>
</gene>
<comment type="caution">
    <text evidence="1">The sequence shown here is derived from an EMBL/GenBank/DDBJ whole genome shotgun (WGS) entry which is preliminary data.</text>
</comment>
<accession>A0A5D4MC72</accession>
<organism evidence="1 2">
    <name type="scientific">Rossellomorea vietnamensis</name>
    <dbReference type="NCBI Taxonomy" id="218284"/>
    <lineage>
        <taxon>Bacteria</taxon>
        <taxon>Bacillati</taxon>
        <taxon>Bacillota</taxon>
        <taxon>Bacilli</taxon>
        <taxon>Bacillales</taxon>
        <taxon>Bacillaceae</taxon>
        <taxon>Rossellomorea</taxon>
    </lineage>
</organism>
<sequence>MKLLIRVVVLIFIFIAAINYLDYNRIIEKETEGSIVTERKRSLSMMNTTPYGLKTRTQAVKFIYK</sequence>
<protein>
    <submittedName>
        <fullName evidence="1">Uncharacterized protein</fullName>
    </submittedName>
</protein>
<dbReference type="Proteomes" id="UP000325182">
    <property type="component" value="Unassembled WGS sequence"/>
</dbReference>
<evidence type="ECO:0000313" key="2">
    <source>
        <dbReference type="Proteomes" id="UP000325182"/>
    </source>
</evidence>
<dbReference type="EMBL" id="VTEG01000006">
    <property type="protein sequence ID" value="TYR99221.1"/>
    <property type="molecule type" value="Genomic_DNA"/>
</dbReference>
<reference evidence="1 2" key="1">
    <citation type="submission" date="2019-08" db="EMBL/GenBank/DDBJ databases">
        <title>Bacillus genomes from the desert of Cuatro Cienegas, Coahuila.</title>
        <authorList>
            <person name="Olmedo-Alvarez G."/>
        </authorList>
    </citation>
    <scope>NUCLEOTIDE SEQUENCE [LARGE SCALE GENOMIC DNA]</scope>
    <source>
        <strain evidence="1 2">CH128b_4D</strain>
    </source>
</reference>
<name>A0A5D4MC72_9BACI</name>